<dbReference type="Proteomes" id="UP000075391">
    <property type="component" value="Unassembled WGS sequence"/>
</dbReference>
<name>A0A150WKV3_BDEBC</name>
<feature type="chain" id="PRO_5007573120" evidence="1">
    <location>
        <begin position="25"/>
        <end position="366"/>
    </location>
</feature>
<proteinExistence type="predicted"/>
<sequence length="366" mass="41740">MKTAFLPLPAFLVLTFAMAFSAHAESFRSYFEERNKINSQDNQTVIRLAHEKFHHAPYVVVNKTKQIATYFSAQGDVISSSQIKVKNGDELDQGGAGIYVHAGQRAGTLFLKAQKDAQVRSVFQGSLQIPEGTFVYVLPVSEDHKFRIRNHVLTFNAARVLRNRPSFNYSPFNEQSVKVRYSVDDNDTFKRTYVETLEKEKEALMELLKLEDDEYNMLAEFAFGVLSPETDYGKSMKYRLKQSIPVVVSIAKGNGLDTDENSRGPTQIKDIPDSVEEKYRLTKSTLKYPENAAVATLAFAAELLKELRNRAPQHEGIREETLQDYLYYLYQGRHQSIIQGTATPDQNISIRKIKEAITHLTFEYQK</sequence>
<comment type="caution">
    <text evidence="2">The sequence shown here is derived from an EMBL/GenBank/DDBJ whole genome shotgun (WGS) entry which is preliminary data.</text>
</comment>
<reference evidence="2 3" key="1">
    <citation type="submission" date="2016-03" db="EMBL/GenBank/DDBJ databases">
        <authorList>
            <person name="Ploux O."/>
        </authorList>
    </citation>
    <scope>NUCLEOTIDE SEQUENCE [LARGE SCALE GENOMIC DNA]</scope>
    <source>
        <strain evidence="2 3">BER2</strain>
    </source>
</reference>
<protein>
    <submittedName>
        <fullName evidence="2">Uncharacterized protein</fullName>
    </submittedName>
</protein>
<evidence type="ECO:0000256" key="1">
    <source>
        <dbReference type="SAM" id="SignalP"/>
    </source>
</evidence>
<evidence type="ECO:0000313" key="2">
    <source>
        <dbReference type="EMBL" id="KYG64564.1"/>
    </source>
</evidence>
<keyword evidence="1" id="KW-0732">Signal</keyword>
<evidence type="ECO:0000313" key="3">
    <source>
        <dbReference type="Proteomes" id="UP000075391"/>
    </source>
</evidence>
<dbReference type="EMBL" id="LUKF01000012">
    <property type="protein sequence ID" value="KYG64564.1"/>
    <property type="molecule type" value="Genomic_DNA"/>
</dbReference>
<organism evidence="2 3">
    <name type="scientific">Bdellovibrio bacteriovorus</name>
    <dbReference type="NCBI Taxonomy" id="959"/>
    <lineage>
        <taxon>Bacteria</taxon>
        <taxon>Pseudomonadati</taxon>
        <taxon>Bdellovibrionota</taxon>
        <taxon>Bdellovibrionia</taxon>
        <taxon>Bdellovibrionales</taxon>
        <taxon>Pseudobdellovibrionaceae</taxon>
        <taxon>Bdellovibrio</taxon>
    </lineage>
</organism>
<gene>
    <name evidence="2" type="ORF">AZI85_03910</name>
</gene>
<accession>A0A150WKV3</accession>
<dbReference type="AlphaFoldDB" id="A0A150WKV3"/>
<feature type="signal peptide" evidence="1">
    <location>
        <begin position="1"/>
        <end position="24"/>
    </location>
</feature>